<proteinExistence type="predicted"/>
<dbReference type="Proteomes" id="UP000000763">
    <property type="component" value="Chromosome 2"/>
</dbReference>
<accession>Q6YY44</accession>
<evidence type="ECO:0000256" key="1">
    <source>
        <dbReference type="SAM" id="MobiDB-lite"/>
    </source>
</evidence>
<evidence type="ECO:0000313" key="2">
    <source>
        <dbReference type="EMBL" id="BAD17456.1"/>
    </source>
</evidence>
<feature type="region of interest" description="Disordered" evidence="1">
    <location>
        <begin position="1"/>
        <end position="21"/>
    </location>
</feature>
<reference evidence="3" key="2">
    <citation type="journal article" date="2008" name="Nucleic Acids Res.">
        <title>The rice annotation project database (RAP-DB): 2008 update.</title>
        <authorList>
            <consortium name="The rice annotation project (RAP)"/>
        </authorList>
    </citation>
    <scope>GENOME REANNOTATION</scope>
    <source>
        <strain evidence="3">cv. Nipponbare</strain>
    </source>
</reference>
<reference evidence="3" key="1">
    <citation type="journal article" date="2005" name="Nature">
        <title>The map-based sequence of the rice genome.</title>
        <authorList>
            <consortium name="International rice genome sequencing project (IRGSP)"/>
            <person name="Matsumoto T."/>
            <person name="Wu J."/>
            <person name="Kanamori H."/>
            <person name="Katayose Y."/>
            <person name="Fujisawa M."/>
            <person name="Namiki N."/>
            <person name="Mizuno H."/>
            <person name="Yamamoto K."/>
            <person name="Antonio B.A."/>
            <person name="Baba T."/>
            <person name="Sakata K."/>
            <person name="Nagamura Y."/>
            <person name="Aoki H."/>
            <person name="Arikawa K."/>
            <person name="Arita K."/>
            <person name="Bito T."/>
            <person name="Chiden Y."/>
            <person name="Fujitsuka N."/>
            <person name="Fukunaka R."/>
            <person name="Hamada M."/>
            <person name="Harada C."/>
            <person name="Hayashi A."/>
            <person name="Hijishita S."/>
            <person name="Honda M."/>
            <person name="Hosokawa S."/>
            <person name="Ichikawa Y."/>
            <person name="Idonuma A."/>
            <person name="Iijima M."/>
            <person name="Ikeda M."/>
            <person name="Ikeno M."/>
            <person name="Ito K."/>
            <person name="Ito S."/>
            <person name="Ito T."/>
            <person name="Ito Y."/>
            <person name="Ito Y."/>
            <person name="Iwabuchi A."/>
            <person name="Kamiya K."/>
            <person name="Karasawa W."/>
            <person name="Kurita K."/>
            <person name="Katagiri S."/>
            <person name="Kikuta A."/>
            <person name="Kobayashi H."/>
            <person name="Kobayashi N."/>
            <person name="Machita K."/>
            <person name="Maehara T."/>
            <person name="Masukawa M."/>
            <person name="Mizubayashi T."/>
            <person name="Mukai Y."/>
            <person name="Nagasaki H."/>
            <person name="Nagata Y."/>
            <person name="Naito S."/>
            <person name="Nakashima M."/>
            <person name="Nakama Y."/>
            <person name="Nakamichi Y."/>
            <person name="Nakamura M."/>
            <person name="Meguro A."/>
            <person name="Negishi M."/>
            <person name="Ohta I."/>
            <person name="Ohta T."/>
            <person name="Okamoto M."/>
            <person name="Ono N."/>
            <person name="Saji S."/>
            <person name="Sakaguchi M."/>
            <person name="Sakai K."/>
            <person name="Shibata M."/>
            <person name="Shimokawa T."/>
            <person name="Song J."/>
            <person name="Takazaki Y."/>
            <person name="Terasawa K."/>
            <person name="Tsugane M."/>
            <person name="Tsuji K."/>
            <person name="Ueda S."/>
            <person name="Waki K."/>
            <person name="Yamagata H."/>
            <person name="Yamamoto M."/>
            <person name="Yamamoto S."/>
            <person name="Yamane H."/>
            <person name="Yoshiki S."/>
            <person name="Yoshihara R."/>
            <person name="Yukawa K."/>
            <person name="Zhong H."/>
            <person name="Yano M."/>
            <person name="Yuan Q."/>
            <person name="Ouyang S."/>
            <person name="Liu J."/>
            <person name="Jones K.M."/>
            <person name="Gansberger K."/>
            <person name="Moffat K."/>
            <person name="Hill J."/>
            <person name="Bera J."/>
            <person name="Fadrosh D."/>
            <person name="Jin S."/>
            <person name="Johri S."/>
            <person name="Kim M."/>
            <person name="Overton L."/>
            <person name="Reardon M."/>
            <person name="Tsitrin T."/>
            <person name="Vuong H."/>
            <person name="Weaver B."/>
            <person name="Ciecko A."/>
            <person name="Tallon L."/>
            <person name="Jackson J."/>
            <person name="Pai G."/>
            <person name="Aken S.V."/>
            <person name="Utterback T."/>
            <person name="Reidmuller S."/>
            <person name="Feldblyum T."/>
            <person name="Hsiao J."/>
            <person name="Zismann V."/>
            <person name="Iobst S."/>
            <person name="de Vazeille A.R."/>
            <person name="Buell C.R."/>
            <person name="Ying K."/>
            <person name="Li Y."/>
            <person name="Lu T."/>
            <person name="Huang Y."/>
            <person name="Zhao Q."/>
            <person name="Feng Q."/>
            <person name="Zhang L."/>
            <person name="Zhu J."/>
            <person name="Weng Q."/>
            <person name="Mu J."/>
            <person name="Lu Y."/>
            <person name="Fan D."/>
            <person name="Liu Y."/>
            <person name="Guan J."/>
            <person name="Zhang Y."/>
            <person name="Yu S."/>
            <person name="Liu X."/>
            <person name="Zhang Y."/>
            <person name="Hong G."/>
            <person name="Han B."/>
            <person name="Choisne N."/>
            <person name="Demange N."/>
            <person name="Orjeda G."/>
            <person name="Samain S."/>
            <person name="Cattolico L."/>
            <person name="Pelletier E."/>
            <person name="Couloux A."/>
            <person name="Segurens B."/>
            <person name="Wincker P."/>
            <person name="D'Hont A."/>
            <person name="Scarpelli C."/>
            <person name="Weissenbach J."/>
            <person name="Salanoubat M."/>
            <person name="Quetier F."/>
            <person name="Yu Y."/>
            <person name="Kim H.R."/>
            <person name="Rambo T."/>
            <person name="Currie J."/>
            <person name="Collura K."/>
            <person name="Luo M."/>
            <person name="Yang T."/>
            <person name="Ammiraju J.S.S."/>
            <person name="Engler F."/>
            <person name="Soderlund C."/>
            <person name="Wing R.A."/>
            <person name="Palmer L.E."/>
            <person name="de la Bastide M."/>
            <person name="Spiegel L."/>
            <person name="Nascimento L."/>
            <person name="Zutavern T."/>
            <person name="O'Shaughnessy A."/>
            <person name="Dike S."/>
            <person name="Dedhia N."/>
            <person name="Preston R."/>
            <person name="Balija V."/>
            <person name="McCombie W.R."/>
            <person name="Chow T."/>
            <person name="Chen H."/>
            <person name="Chung M."/>
            <person name="Chen C."/>
            <person name="Shaw J."/>
            <person name="Wu H."/>
            <person name="Hsiao K."/>
            <person name="Chao Y."/>
            <person name="Chu M."/>
            <person name="Cheng C."/>
            <person name="Hour A."/>
            <person name="Lee P."/>
            <person name="Lin S."/>
            <person name="Lin Y."/>
            <person name="Liou J."/>
            <person name="Liu S."/>
            <person name="Hsing Y."/>
            <person name="Raghuvanshi S."/>
            <person name="Mohanty A."/>
            <person name="Bharti A.K."/>
            <person name="Gaur A."/>
            <person name="Gupta V."/>
            <person name="Kumar D."/>
            <person name="Ravi V."/>
            <person name="Vij S."/>
            <person name="Kapur A."/>
            <person name="Khurana P."/>
            <person name="Khurana P."/>
            <person name="Khurana J.P."/>
            <person name="Tyagi A.K."/>
            <person name="Gaikwad K."/>
            <person name="Singh A."/>
            <person name="Dalal V."/>
            <person name="Srivastava S."/>
            <person name="Dixit A."/>
            <person name="Pal A.K."/>
            <person name="Ghazi I.A."/>
            <person name="Yadav M."/>
            <person name="Pandit A."/>
            <person name="Bhargava A."/>
            <person name="Sureshbabu K."/>
            <person name="Batra K."/>
            <person name="Sharma T.R."/>
            <person name="Mohapatra T."/>
            <person name="Singh N.K."/>
            <person name="Messing J."/>
            <person name="Nelson A.B."/>
            <person name="Fuks G."/>
            <person name="Kavchok S."/>
            <person name="Keizer G."/>
            <person name="Linton E."/>
            <person name="Llaca V."/>
            <person name="Song R."/>
            <person name="Tanyolac B."/>
            <person name="Young S."/>
            <person name="Ho-Il K."/>
            <person name="Hahn J.H."/>
            <person name="Sangsakoo G."/>
            <person name="Vanavichit A."/>
            <person name="de Mattos Luiz.A.T."/>
            <person name="Zimmer P.D."/>
            <person name="Malone G."/>
            <person name="Dellagostin O."/>
            <person name="de Oliveira A.C."/>
            <person name="Bevan M."/>
            <person name="Bancroft I."/>
            <person name="Minx P."/>
            <person name="Cordum H."/>
            <person name="Wilson R."/>
            <person name="Cheng Z."/>
            <person name="Jin W."/>
            <person name="Jiang J."/>
            <person name="Leong S.A."/>
            <person name="Iwama H."/>
            <person name="Gojobori T."/>
            <person name="Itoh T."/>
            <person name="Niimura Y."/>
            <person name="Fujii Y."/>
            <person name="Habara T."/>
            <person name="Sakai H."/>
            <person name="Sato Y."/>
            <person name="Wilson G."/>
            <person name="Kumar K."/>
            <person name="McCouch S."/>
            <person name="Juretic N."/>
            <person name="Hoen D."/>
            <person name="Wright S."/>
            <person name="Bruskiewich R."/>
            <person name="Bureau T."/>
            <person name="Miyao A."/>
            <person name="Hirochika H."/>
            <person name="Nishikawa T."/>
            <person name="Kadowaki K."/>
            <person name="Sugiura M."/>
            <person name="Burr B."/>
            <person name="Sasaki T."/>
        </authorList>
    </citation>
    <scope>NUCLEOTIDE SEQUENCE [LARGE SCALE GENOMIC DNA]</scope>
    <source>
        <strain evidence="3">cv. Nipponbare</strain>
    </source>
</reference>
<dbReference type="AlphaFoldDB" id="Q6YY44"/>
<gene>
    <name evidence="2" type="primary">OSJNBb0046O12.28</name>
</gene>
<evidence type="ECO:0000313" key="3">
    <source>
        <dbReference type="Proteomes" id="UP000000763"/>
    </source>
</evidence>
<organism evidence="2 3">
    <name type="scientific">Oryza sativa subsp. japonica</name>
    <name type="common">Rice</name>
    <dbReference type="NCBI Taxonomy" id="39947"/>
    <lineage>
        <taxon>Eukaryota</taxon>
        <taxon>Viridiplantae</taxon>
        <taxon>Streptophyta</taxon>
        <taxon>Embryophyta</taxon>
        <taxon>Tracheophyta</taxon>
        <taxon>Spermatophyta</taxon>
        <taxon>Magnoliopsida</taxon>
        <taxon>Liliopsida</taxon>
        <taxon>Poales</taxon>
        <taxon>Poaceae</taxon>
        <taxon>BOP clade</taxon>
        <taxon>Oryzoideae</taxon>
        <taxon>Oryzeae</taxon>
        <taxon>Oryzinae</taxon>
        <taxon>Oryza</taxon>
        <taxon>Oryza sativa</taxon>
    </lineage>
</organism>
<protein>
    <submittedName>
        <fullName evidence="2">Uncharacterized protein</fullName>
    </submittedName>
</protein>
<sequence length="54" mass="5144">MGKHRGSQGGGGSHIQATTAGSNVVTTQGGAIEAFNGDGVTTLCDAGVRGVEAG</sequence>
<name>Q6YY44_ORYSJ</name>
<dbReference type="EMBL" id="AP005643">
    <property type="protein sequence ID" value="BAD17456.1"/>
    <property type="molecule type" value="Genomic_DNA"/>
</dbReference>